<evidence type="ECO:0000256" key="3">
    <source>
        <dbReference type="ARBA" id="ARBA00023002"/>
    </source>
</evidence>
<proteinExistence type="predicted"/>
<name>A0A1M7RTC5_9RHOB</name>
<reference evidence="4 5" key="1">
    <citation type="submission" date="2016-12" db="EMBL/GenBank/DDBJ databases">
        <authorList>
            <person name="Song W.-J."/>
            <person name="Kurnit D.M."/>
        </authorList>
    </citation>
    <scope>NUCLEOTIDE SEQUENCE [LARGE SCALE GENOMIC DNA]</scope>
    <source>
        <strain evidence="4 5">CGMCC 1.10808</strain>
    </source>
</reference>
<dbReference type="GO" id="GO:0016994">
    <property type="term" value="F:precorrin-6A reductase activity"/>
    <property type="evidence" value="ECO:0007669"/>
    <property type="project" value="InterPro"/>
</dbReference>
<comment type="pathway">
    <text evidence="1">Cofactor biosynthesis; adenosylcobalamin biosynthesis.</text>
</comment>
<dbReference type="UniPathway" id="UPA00148"/>
<dbReference type="InterPro" id="IPR003723">
    <property type="entry name" value="Precorrin-6x_reduct"/>
</dbReference>
<accession>A0A1M7RTC5</accession>
<keyword evidence="2" id="KW-0169">Cobalamin biosynthesis</keyword>
<evidence type="ECO:0000313" key="4">
    <source>
        <dbReference type="EMBL" id="SHN49545.1"/>
    </source>
</evidence>
<dbReference type="STRING" id="1189325.SAMN04488119_102401"/>
<keyword evidence="5" id="KW-1185">Reference proteome</keyword>
<dbReference type="GO" id="GO:0009236">
    <property type="term" value="P:cobalamin biosynthetic process"/>
    <property type="evidence" value="ECO:0007669"/>
    <property type="project" value="UniProtKB-UniPathway"/>
</dbReference>
<dbReference type="Pfam" id="PF02571">
    <property type="entry name" value="CbiJ"/>
    <property type="match status" value="1"/>
</dbReference>
<dbReference type="RefSeq" id="WP_072745723.1">
    <property type="nucleotide sequence ID" value="NZ_FOHL01000002.1"/>
</dbReference>
<gene>
    <name evidence="4" type="ORF">SAMN05216200_101117</name>
</gene>
<dbReference type="PANTHER" id="PTHR36925">
    <property type="entry name" value="COBALT-PRECORRIN-6A REDUCTASE"/>
    <property type="match status" value="1"/>
</dbReference>
<organism evidence="4 5">
    <name type="scientific">Oceanicella actignis</name>
    <dbReference type="NCBI Taxonomy" id="1189325"/>
    <lineage>
        <taxon>Bacteria</taxon>
        <taxon>Pseudomonadati</taxon>
        <taxon>Pseudomonadota</taxon>
        <taxon>Alphaproteobacteria</taxon>
        <taxon>Rhodobacterales</taxon>
        <taxon>Paracoccaceae</taxon>
        <taxon>Oceanicella</taxon>
    </lineage>
</organism>
<dbReference type="PROSITE" id="PS51014">
    <property type="entry name" value="COBK_CBIJ"/>
    <property type="match status" value="1"/>
</dbReference>
<evidence type="ECO:0000256" key="2">
    <source>
        <dbReference type="ARBA" id="ARBA00022573"/>
    </source>
</evidence>
<dbReference type="AlphaFoldDB" id="A0A1M7RTC5"/>
<dbReference type="Proteomes" id="UP000184066">
    <property type="component" value="Unassembled WGS sequence"/>
</dbReference>
<keyword evidence="3" id="KW-0560">Oxidoreductase</keyword>
<protein>
    <submittedName>
        <fullName evidence="4">Precorrin-6A/cobalt-precorrin-6A reductase</fullName>
    </submittedName>
</protein>
<sequence>MGDSSEARALIAALTRLGCAAGPEACDAPLAVVDAAHPFDREGARLAAATARRLGAPLVTLRRAPWLPGPGDRWRRVRSARAAALALPAGARRVFVALGRDQLAPFAGRPDLTLLVRARGASGPAQAPRPRLARARFLTAPGPYTPAGEARLFRALGVQALVARNAGGPDAWPKMAAARRLGLPVILLEPPPAPPGAVRDVPAALAALDRLAGAAES</sequence>
<evidence type="ECO:0000313" key="5">
    <source>
        <dbReference type="Proteomes" id="UP000184066"/>
    </source>
</evidence>
<dbReference type="PANTHER" id="PTHR36925:SF1">
    <property type="entry name" value="COBALT-PRECORRIN-6A REDUCTASE"/>
    <property type="match status" value="1"/>
</dbReference>
<evidence type="ECO:0000256" key="1">
    <source>
        <dbReference type="ARBA" id="ARBA00004953"/>
    </source>
</evidence>
<dbReference type="OrthoDB" id="5183775at2"/>
<dbReference type="EMBL" id="FRDL01000001">
    <property type="protein sequence ID" value="SHN49545.1"/>
    <property type="molecule type" value="Genomic_DNA"/>
</dbReference>